<dbReference type="EMBL" id="MU853787">
    <property type="protein sequence ID" value="KAK3941126.1"/>
    <property type="molecule type" value="Genomic_DNA"/>
</dbReference>
<feature type="signal peptide" evidence="1">
    <location>
        <begin position="1"/>
        <end position="19"/>
    </location>
</feature>
<dbReference type="AlphaFoldDB" id="A0AAN6N9G7"/>
<proteinExistence type="predicted"/>
<feature type="chain" id="PRO_5042812598" description="Secreted protein" evidence="1">
    <location>
        <begin position="20"/>
        <end position="112"/>
    </location>
</feature>
<accession>A0AAN6N9G7</accession>
<dbReference type="Proteomes" id="UP001303473">
    <property type="component" value="Unassembled WGS sequence"/>
</dbReference>
<keyword evidence="1" id="KW-0732">Signal</keyword>
<evidence type="ECO:0000256" key="1">
    <source>
        <dbReference type="SAM" id="SignalP"/>
    </source>
</evidence>
<evidence type="ECO:0008006" key="4">
    <source>
        <dbReference type="Google" id="ProtNLM"/>
    </source>
</evidence>
<reference evidence="3" key="1">
    <citation type="journal article" date="2023" name="Mol. Phylogenet. Evol.">
        <title>Genome-scale phylogeny and comparative genomics of the fungal order Sordariales.</title>
        <authorList>
            <person name="Hensen N."/>
            <person name="Bonometti L."/>
            <person name="Westerberg I."/>
            <person name="Brannstrom I.O."/>
            <person name="Guillou S."/>
            <person name="Cros-Aarteil S."/>
            <person name="Calhoun S."/>
            <person name="Haridas S."/>
            <person name="Kuo A."/>
            <person name="Mondo S."/>
            <person name="Pangilinan J."/>
            <person name="Riley R."/>
            <person name="LaButti K."/>
            <person name="Andreopoulos B."/>
            <person name="Lipzen A."/>
            <person name="Chen C."/>
            <person name="Yan M."/>
            <person name="Daum C."/>
            <person name="Ng V."/>
            <person name="Clum A."/>
            <person name="Steindorff A."/>
            <person name="Ohm R.A."/>
            <person name="Martin F."/>
            <person name="Silar P."/>
            <person name="Natvig D.O."/>
            <person name="Lalanne C."/>
            <person name="Gautier V."/>
            <person name="Ament-Velasquez S.L."/>
            <person name="Kruys A."/>
            <person name="Hutchinson M.I."/>
            <person name="Powell A.J."/>
            <person name="Barry K."/>
            <person name="Miller A.N."/>
            <person name="Grigoriev I.V."/>
            <person name="Debuchy R."/>
            <person name="Gladieux P."/>
            <person name="Hiltunen Thoren M."/>
            <person name="Johannesson H."/>
        </authorList>
    </citation>
    <scope>NUCLEOTIDE SEQUENCE [LARGE SCALE GENOMIC DNA]</scope>
    <source>
        <strain evidence="3">CBS 340.73</strain>
    </source>
</reference>
<evidence type="ECO:0000313" key="3">
    <source>
        <dbReference type="Proteomes" id="UP001303473"/>
    </source>
</evidence>
<protein>
    <recommendedName>
        <fullName evidence="4">Secreted protein</fullName>
    </recommendedName>
</protein>
<keyword evidence="3" id="KW-1185">Reference proteome</keyword>
<gene>
    <name evidence="2" type="ORF">QBC46DRAFT_110420</name>
</gene>
<sequence>MHWACCWLAPTLMYSQSSAACLCLLIPGKASTLCWNTSVQFLAVSRGPSVCTVHALYELYGLSGSRVSTTDGDVVEPYFSAAAAYRFVSAPQQQSKSTFARNPVRVPSVTMK</sequence>
<organism evidence="2 3">
    <name type="scientific">Diplogelasinospora grovesii</name>
    <dbReference type="NCBI Taxonomy" id="303347"/>
    <lineage>
        <taxon>Eukaryota</taxon>
        <taxon>Fungi</taxon>
        <taxon>Dikarya</taxon>
        <taxon>Ascomycota</taxon>
        <taxon>Pezizomycotina</taxon>
        <taxon>Sordariomycetes</taxon>
        <taxon>Sordariomycetidae</taxon>
        <taxon>Sordariales</taxon>
        <taxon>Diplogelasinosporaceae</taxon>
        <taxon>Diplogelasinospora</taxon>
    </lineage>
</organism>
<name>A0AAN6N9G7_9PEZI</name>
<evidence type="ECO:0000313" key="2">
    <source>
        <dbReference type="EMBL" id="KAK3941126.1"/>
    </source>
</evidence>
<comment type="caution">
    <text evidence="2">The sequence shown here is derived from an EMBL/GenBank/DDBJ whole genome shotgun (WGS) entry which is preliminary data.</text>
</comment>